<reference evidence="2" key="1">
    <citation type="submission" date="2020-08" db="EMBL/GenBank/DDBJ databases">
        <title>Genome sequencing and assembly of the red palm weevil Rhynchophorus ferrugineus.</title>
        <authorList>
            <person name="Dias G.B."/>
            <person name="Bergman C.M."/>
            <person name="Manee M."/>
        </authorList>
    </citation>
    <scope>NUCLEOTIDE SEQUENCE</scope>
    <source>
        <strain evidence="2">AA-2017</strain>
        <tissue evidence="2">Whole larva</tissue>
    </source>
</reference>
<feature type="region of interest" description="Disordered" evidence="1">
    <location>
        <begin position="1"/>
        <end position="99"/>
    </location>
</feature>
<dbReference type="AlphaFoldDB" id="A0A834M7E5"/>
<comment type="caution">
    <text evidence="2">The sequence shown here is derived from an EMBL/GenBank/DDBJ whole genome shotgun (WGS) entry which is preliminary data.</text>
</comment>
<name>A0A834M7E5_RHYFE</name>
<proteinExistence type="predicted"/>
<evidence type="ECO:0000313" key="3">
    <source>
        <dbReference type="Proteomes" id="UP000625711"/>
    </source>
</evidence>
<dbReference type="EMBL" id="JAACXV010012303">
    <property type="protein sequence ID" value="KAF7274721.1"/>
    <property type="molecule type" value="Genomic_DNA"/>
</dbReference>
<feature type="compositionally biased region" description="Basic residues" evidence="1">
    <location>
        <begin position="28"/>
        <end position="43"/>
    </location>
</feature>
<dbReference type="Proteomes" id="UP000625711">
    <property type="component" value="Unassembled WGS sequence"/>
</dbReference>
<organism evidence="2 3">
    <name type="scientific">Rhynchophorus ferrugineus</name>
    <name type="common">Red palm weevil</name>
    <name type="synonym">Curculio ferrugineus</name>
    <dbReference type="NCBI Taxonomy" id="354439"/>
    <lineage>
        <taxon>Eukaryota</taxon>
        <taxon>Metazoa</taxon>
        <taxon>Ecdysozoa</taxon>
        <taxon>Arthropoda</taxon>
        <taxon>Hexapoda</taxon>
        <taxon>Insecta</taxon>
        <taxon>Pterygota</taxon>
        <taxon>Neoptera</taxon>
        <taxon>Endopterygota</taxon>
        <taxon>Coleoptera</taxon>
        <taxon>Polyphaga</taxon>
        <taxon>Cucujiformia</taxon>
        <taxon>Curculionidae</taxon>
        <taxon>Dryophthorinae</taxon>
        <taxon>Rhynchophorus</taxon>
    </lineage>
</organism>
<gene>
    <name evidence="2" type="ORF">GWI33_012608</name>
</gene>
<evidence type="ECO:0000313" key="2">
    <source>
        <dbReference type="EMBL" id="KAF7274721.1"/>
    </source>
</evidence>
<evidence type="ECO:0000256" key="1">
    <source>
        <dbReference type="SAM" id="MobiDB-lite"/>
    </source>
</evidence>
<protein>
    <submittedName>
        <fullName evidence="2">Uncharacterized protein</fullName>
    </submittedName>
</protein>
<accession>A0A834M7E5</accession>
<sequence>MATTKYSRLPRPLTHAPFTPPDHQPHPPPRRRNIQSCRTKHREQKGGDKGRVSPRAPWSRAQTIDLGRMRARSHRTRGAPIAFGAPAGTPVPCGPPPHF</sequence>
<keyword evidence="3" id="KW-1185">Reference proteome</keyword>